<dbReference type="Proteomes" id="UP000649617">
    <property type="component" value="Unassembled WGS sequence"/>
</dbReference>
<gene>
    <name evidence="1" type="ORF">SPIL2461_LOCUS11079</name>
</gene>
<proteinExistence type="predicted"/>
<organism evidence="1 2">
    <name type="scientific">Symbiodinium pilosum</name>
    <name type="common">Dinoflagellate</name>
    <dbReference type="NCBI Taxonomy" id="2952"/>
    <lineage>
        <taxon>Eukaryota</taxon>
        <taxon>Sar</taxon>
        <taxon>Alveolata</taxon>
        <taxon>Dinophyceae</taxon>
        <taxon>Suessiales</taxon>
        <taxon>Symbiodiniaceae</taxon>
        <taxon>Symbiodinium</taxon>
    </lineage>
</organism>
<dbReference type="EMBL" id="CAJNIZ010021446">
    <property type="protein sequence ID" value="CAE7451925.1"/>
    <property type="molecule type" value="Genomic_DNA"/>
</dbReference>
<keyword evidence="2" id="KW-1185">Reference proteome</keyword>
<protein>
    <submittedName>
        <fullName evidence="1">Uncharacterized protein</fullName>
    </submittedName>
</protein>
<sequence length="573" mass="63900">MYEVYTDMLRRNEEIGMSELDLQGPTSFHTKMDAIRPQVEQQYHTANKRLAIAKRIAGSSKQPEELLKSKELLKSELEAVEEAQYAARAYTLMVQLFAKVIDRVSNAVAEREAQKSIRPEFVSSIGCQNEEATTLPRPPKLGIYDALELDAVMPLDMTPDEMENIQHTERAYNVMRDLCQRKSLCIYQVLQFEDWMKEEKSSLQKCLPSKERILRMAAYNRIVRSFRSSHFNEELQAHKIWRITNLAEYYEPPGAGQVPDYKGEFSMFSLPEGLDARSSHKPLDALAPCDEDAADCTRKPDQSASCTAHESSDPICAESSDVLELDHSVSGQDTEASEEVGLLEGICVVCIEKSALFVMHECGHLIFCPGCRRKAVAKALKESGKSQWKSVKPGQLSNKELERTKVLEHQTFLTACFYCGGLFCAESTLQLQQVEMGKQAANMLGRLAVLVVNADKGAVDVASLHSRIVKGDVVPAKSGDDDASAFTRIPVILTWYFATSDSANEVVVCDSWLQVAWMAASSRRFSRILCLSCLRILPTCSWPCQIFEETSGSGNDISSTALRNKLLDATEAS</sequence>
<dbReference type="AlphaFoldDB" id="A0A812RS79"/>
<name>A0A812RS79_SYMPI</name>
<evidence type="ECO:0000313" key="2">
    <source>
        <dbReference type="Proteomes" id="UP000649617"/>
    </source>
</evidence>
<comment type="caution">
    <text evidence="1">The sequence shown here is derived from an EMBL/GenBank/DDBJ whole genome shotgun (WGS) entry which is preliminary data.</text>
</comment>
<reference evidence="1" key="1">
    <citation type="submission" date="2021-02" db="EMBL/GenBank/DDBJ databases">
        <authorList>
            <person name="Dougan E. K."/>
            <person name="Rhodes N."/>
            <person name="Thang M."/>
            <person name="Chan C."/>
        </authorList>
    </citation>
    <scope>NUCLEOTIDE SEQUENCE</scope>
</reference>
<accession>A0A812RS79</accession>
<dbReference type="OrthoDB" id="430039at2759"/>
<evidence type="ECO:0000313" key="1">
    <source>
        <dbReference type="EMBL" id="CAE7451925.1"/>
    </source>
</evidence>